<keyword evidence="2" id="KW-0732">Signal</keyword>
<feature type="signal peptide" evidence="2">
    <location>
        <begin position="1"/>
        <end position="22"/>
    </location>
</feature>
<proteinExistence type="predicted"/>
<dbReference type="PROSITE" id="PS51257">
    <property type="entry name" value="PROKAR_LIPOPROTEIN"/>
    <property type="match status" value="1"/>
</dbReference>
<accession>A0ABU9D8V5</accession>
<dbReference type="RefSeq" id="WP_341370196.1">
    <property type="nucleotide sequence ID" value="NZ_JBBPCO010000003.1"/>
</dbReference>
<evidence type="ECO:0000313" key="3">
    <source>
        <dbReference type="EMBL" id="MEK8089130.1"/>
    </source>
</evidence>
<gene>
    <name evidence="3" type="ORF">WOB96_05065</name>
</gene>
<organism evidence="3 4">
    <name type="scientific">Thermithiobacillus plumbiphilus</name>
    <dbReference type="NCBI Taxonomy" id="1729899"/>
    <lineage>
        <taxon>Bacteria</taxon>
        <taxon>Pseudomonadati</taxon>
        <taxon>Pseudomonadota</taxon>
        <taxon>Acidithiobacillia</taxon>
        <taxon>Acidithiobacillales</taxon>
        <taxon>Thermithiobacillaceae</taxon>
        <taxon>Thermithiobacillus</taxon>
    </lineage>
</organism>
<feature type="chain" id="PRO_5046709762" evidence="2">
    <location>
        <begin position="23"/>
        <end position="59"/>
    </location>
</feature>
<sequence>MPKYSRLIAACTVVLLAGCGKADDTPAAAKALGSKPVESPRAVSAEIHHGTGTVNRIDT</sequence>
<feature type="region of interest" description="Disordered" evidence="1">
    <location>
        <begin position="40"/>
        <end position="59"/>
    </location>
</feature>
<comment type="caution">
    <text evidence="3">The sequence shown here is derived from an EMBL/GenBank/DDBJ whole genome shotgun (WGS) entry which is preliminary data.</text>
</comment>
<protein>
    <submittedName>
        <fullName evidence="3">Uncharacterized protein</fullName>
    </submittedName>
</protein>
<evidence type="ECO:0000313" key="4">
    <source>
        <dbReference type="Proteomes" id="UP001446205"/>
    </source>
</evidence>
<evidence type="ECO:0000256" key="1">
    <source>
        <dbReference type="SAM" id="MobiDB-lite"/>
    </source>
</evidence>
<dbReference type="EMBL" id="JBBPCO010000003">
    <property type="protein sequence ID" value="MEK8089130.1"/>
    <property type="molecule type" value="Genomic_DNA"/>
</dbReference>
<evidence type="ECO:0000256" key="2">
    <source>
        <dbReference type="SAM" id="SignalP"/>
    </source>
</evidence>
<reference evidence="3 4" key="1">
    <citation type="submission" date="2024-04" db="EMBL/GenBank/DDBJ databases">
        <authorList>
            <person name="Abashina T."/>
            <person name="Shaikin A."/>
        </authorList>
    </citation>
    <scope>NUCLEOTIDE SEQUENCE [LARGE SCALE GENOMIC DNA]</scope>
    <source>
        <strain evidence="3 4">AAFK</strain>
    </source>
</reference>
<keyword evidence="4" id="KW-1185">Reference proteome</keyword>
<dbReference type="Proteomes" id="UP001446205">
    <property type="component" value="Unassembled WGS sequence"/>
</dbReference>
<name>A0ABU9D8V5_9PROT</name>